<name>A0A9Q3IH45_9BASI</name>
<comment type="caution">
    <text evidence="1">The sequence shown here is derived from an EMBL/GenBank/DDBJ whole genome shotgun (WGS) entry which is preliminary data.</text>
</comment>
<dbReference type="Proteomes" id="UP000765509">
    <property type="component" value="Unassembled WGS sequence"/>
</dbReference>
<accession>A0A9Q3IH45</accession>
<keyword evidence="2" id="KW-1185">Reference proteome</keyword>
<organism evidence="1 2">
    <name type="scientific">Austropuccinia psidii MF-1</name>
    <dbReference type="NCBI Taxonomy" id="1389203"/>
    <lineage>
        <taxon>Eukaryota</taxon>
        <taxon>Fungi</taxon>
        <taxon>Dikarya</taxon>
        <taxon>Basidiomycota</taxon>
        <taxon>Pucciniomycotina</taxon>
        <taxon>Pucciniomycetes</taxon>
        <taxon>Pucciniales</taxon>
        <taxon>Sphaerophragmiaceae</taxon>
        <taxon>Austropuccinia</taxon>
    </lineage>
</organism>
<proteinExistence type="predicted"/>
<protein>
    <submittedName>
        <fullName evidence="1">Uncharacterized protein</fullName>
    </submittedName>
</protein>
<gene>
    <name evidence="1" type="ORF">O181_078254</name>
</gene>
<evidence type="ECO:0000313" key="1">
    <source>
        <dbReference type="EMBL" id="MBW0538539.1"/>
    </source>
</evidence>
<dbReference type="OrthoDB" id="2506356at2759"/>
<evidence type="ECO:0000313" key="2">
    <source>
        <dbReference type="Proteomes" id="UP000765509"/>
    </source>
</evidence>
<dbReference type="EMBL" id="AVOT02043115">
    <property type="protein sequence ID" value="MBW0538539.1"/>
    <property type="molecule type" value="Genomic_DNA"/>
</dbReference>
<dbReference type="AlphaFoldDB" id="A0A9Q3IH45"/>
<sequence>MYNKEKTPVSDMDGLEIFLNNPMKFATDIPELKANGSNFSDWEKALDAISLYGFDIPRFTQDLSNFYTLGQATKAICFLIQRSVSKDLVEMIDTKINPKIFFQKLCENLKHNSRMIQLELMMELLELYNIG</sequence>
<reference evidence="1" key="1">
    <citation type="submission" date="2021-03" db="EMBL/GenBank/DDBJ databases">
        <title>Draft genome sequence of rust myrtle Austropuccinia psidii MF-1, a brazilian biotype.</title>
        <authorList>
            <person name="Quecine M.C."/>
            <person name="Pachon D.M.R."/>
            <person name="Bonatelli M.L."/>
            <person name="Correr F.H."/>
            <person name="Franceschini L.M."/>
            <person name="Leite T.F."/>
            <person name="Margarido G.R.A."/>
            <person name="Almeida C.A."/>
            <person name="Ferrarezi J.A."/>
            <person name="Labate C.A."/>
        </authorList>
    </citation>
    <scope>NUCLEOTIDE SEQUENCE</scope>
    <source>
        <strain evidence="1">MF-1</strain>
    </source>
</reference>